<dbReference type="PANTHER" id="PTHR43877">
    <property type="entry name" value="AMINOALKYLPHOSPHONATE N-ACETYLTRANSFERASE-RELATED-RELATED"/>
    <property type="match status" value="1"/>
</dbReference>
<dbReference type="Proteomes" id="UP001651050">
    <property type="component" value="Unassembled WGS sequence"/>
</dbReference>
<evidence type="ECO:0000313" key="4">
    <source>
        <dbReference type="EMBL" id="MCK9792264.1"/>
    </source>
</evidence>
<name>A0ABT0IYP0_9MICO</name>
<keyword evidence="1" id="KW-0808">Transferase</keyword>
<evidence type="ECO:0000256" key="2">
    <source>
        <dbReference type="ARBA" id="ARBA00023315"/>
    </source>
</evidence>
<comment type="caution">
    <text evidence="4">The sequence shown here is derived from an EMBL/GenBank/DDBJ whole genome shotgun (WGS) entry which is preliminary data.</text>
</comment>
<gene>
    <name evidence="4" type="ORF">M1843_00700</name>
</gene>
<sequence length="148" mass="15946">MAQWTVVRAQHPAELVAASHLFDGPVSHDGAADALARPGHVVLLARTPDGRDVGFVSGVEMRHPDKDPEMFLYELGVDEAWRRQGVASALLDALRDLARGLGCQGMWTGTEADNAAALATYRRAGAQVDRGSVFVVWDELDGEDVPAR</sequence>
<reference evidence="4 5" key="1">
    <citation type="submission" date="2022-02" db="EMBL/GenBank/DDBJ databases">
        <title>The car tank lid bacteriome: a reservoir of bacteria with potential in bioremediation of fuel.</title>
        <authorList>
            <person name="Vidal-Verdu A."/>
            <person name="Gomez-Martinez D."/>
            <person name="Latorre-Perez A."/>
            <person name="Pereto J."/>
            <person name="Porcar M."/>
        </authorList>
    </citation>
    <scope>NUCLEOTIDE SEQUENCE [LARGE SCALE GENOMIC DNA]</scope>
    <source>
        <strain evidence="4 5">4D.3</strain>
    </source>
</reference>
<dbReference type="InterPro" id="IPR016181">
    <property type="entry name" value="Acyl_CoA_acyltransferase"/>
</dbReference>
<organism evidence="4 5">
    <name type="scientific">Isoptericola peretonis</name>
    <dbReference type="NCBI Taxonomy" id="2918523"/>
    <lineage>
        <taxon>Bacteria</taxon>
        <taxon>Bacillati</taxon>
        <taxon>Actinomycetota</taxon>
        <taxon>Actinomycetes</taxon>
        <taxon>Micrococcales</taxon>
        <taxon>Promicromonosporaceae</taxon>
        <taxon>Isoptericola</taxon>
    </lineage>
</organism>
<protein>
    <submittedName>
        <fullName evidence="4">GNAT family N-acetyltransferase</fullName>
    </submittedName>
</protein>
<dbReference type="InterPro" id="IPR050832">
    <property type="entry name" value="Bact_Acetyltransf"/>
</dbReference>
<evidence type="ECO:0000313" key="5">
    <source>
        <dbReference type="Proteomes" id="UP001651050"/>
    </source>
</evidence>
<dbReference type="InterPro" id="IPR000182">
    <property type="entry name" value="GNAT_dom"/>
</dbReference>
<evidence type="ECO:0000259" key="3">
    <source>
        <dbReference type="PROSITE" id="PS51186"/>
    </source>
</evidence>
<dbReference type="CDD" id="cd04301">
    <property type="entry name" value="NAT_SF"/>
    <property type="match status" value="1"/>
</dbReference>
<dbReference type="EMBL" id="JALQCY010000001">
    <property type="protein sequence ID" value="MCK9792264.1"/>
    <property type="molecule type" value="Genomic_DNA"/>
</dbReference>
<dbReference type="RefSeq" id="WP_416342142.1">
    <property type="nucleotide sequence ID" value="NZ_JALQCY010000001.1"/>
</dbReference>
<dbReference type="PROSITE" id="PS51186">
    <property type="entry name" value="GNAT"/>
    <property type="match status" value="1"/>
</dbReference>
<keyword evidence="2" id="KW-0012">Acyltransferase</keyword>
<keyword evidence="5" id="KW-1185">Reference proteome</keyword>
<dbReference type="Gene3D" id="3.40.630.30">
    <property type="match status" value="1"/>
</dbReference>
<proteinExistence type="predicted"/>
<feature type="domain" description="N-acetyltransferase" evidence="3">
    <location>
        <begin position="5"/>
        <end position="148"/>
    </location>
</feature>
<dbReference type="Pfam" id="PF00583">
    <property type="entry name" value="Acetyltransf_1"/>
    <property type="match status" value="1"/>
</dbReference>
<dbReference type="SUPFAM" id="SSF55729">
    <property type="entry name" value="Acyl-CoA N-acyltransferases (Nat)"/>
    <property type="match status" value="1"/>
</dbReference>
<accession>A0ABT0IYP0</accession>
<evidence type="ECO:0000256" key="1">
    <source>
        <dbReference type="ARBA" id="ARBA00022679"/>
    </source>
</evidence>
<dbReference type="PANTHER" id="PTHR43877:SF2">
    <property type="entry name" value="AMINOALKYLPHOSPHONATE N-ACETYLTRANSFERASE-RELATED"/>
    <property type="match status" value="1"/>
</dbReference>